<dbReference type="OrthoDB" id="1917386at2"/>
<evidence type="ECO:0008006" key="4">
    <source>
        <dbReference type="Google" id="ProtNLM"/>
    </source>
</evidence>
<accession>A0A0C1UDP8</accession>
<comment type="caution">
    <text evidence="2">The sequence shown here is derived from an EMBL/GenBank/DDBJ whole genome shotgun (WGS) entry which is preliminary data.</text>
</comment>
<proteinExistence type="predicted"/>
<sequence>MDITGKVINIDGNKVYLVTKGKEFVTVRRNDVKPVIGQLYTGSVIKKPTFFSYLIPVVLSIFLIAGIIYIFNGFSVKTSLVADMNCTVKIDVNNNNRIVKASATDSNGFKLTNSVNIVGNSLNDGLMMLFDEAINQKQLNIPDGFHMGEVKIYVTKNKKNNILNLEKFIKYANEKKYIINVNNNNNKF</sequence>
<keyword evidence="1" id="KW-0812">Transmembrane</keyword>
<dbReference type="Proteomes" id="UP000031366">
    <property type="component" value="Unassembled WGS sequence"/>
</dbReference>
<organism evidence="2 3">
    <name type="scientific">Clostridium argentinense CDC 2741</name>
    <dbReference type="NCBI Taxonomy" id="1418104"/>
    <lineage>
        <taxon>Bacteria</taxon>
        <taxon>Bacillati</taxon>
        <taxon>Bacillota</taxon>
        <taxon>Clostridia</taxon>
        <taxon>Eubacteriales</taxon>
        <taxon>Clostridiaceae</taxon>
        <taxon>Clostridium</taxon>
    </lineage>
</organism>
<feature type="transmembrane region" description="Helical" evidence="1">
    <location>
        <begin position="50"/>
        <end position="71"/>
    </location>
</feature>
<keyword evidence="3" id="KW-1185">Reference proteome</keyword>
<name>A0A0C1UDP8_9CLOT</name>
<evidence type="ECO:0000313" key="3">
    <source>
        <dbReference type="Proteomes" id="UP000031366"/>
    </source>
</evidence>
<keyword evidence="1" id="KW-0472">Membrane</keyword>
<protein>
    <recommendedName>
        <fullName evidence="4">RsgI N-terminal anti-sigma domain-containing protein</fullName>
    </recommendedName>
</protein>
<dbReference type="AlphaFoldDB" id="A0A0C1UDP8"/>
<dbReference type="EMBL" id="AYSO01000019">
    <property type="protein sequence ID" value="KIE45535.1"/>
    <property type="molecule type" value="Genomic_DNA"/>
</dbReference>
<keyword evidence="1" id="KW-1133">Transmembrane helix</keyword>
<dbReference type="RefSeq" id="WP_039635010.1">
    <property type="nucleotide sequence ID" value="NZ_AYSO01000019.1"/>
</dbReference>
<evidence type="ECO:0000313" key="2">
    <source>
        <dbReference type="EMBL" id="KIE45535.1"/>
    </source>
</evidence>
<evidence type="ECO:0000256" key="1">
    <source>
        <dbReference type="SAM" id="Phobius"/>
    </source>
</evidence>
<gene>
    <name evidence="2" type="ORF">U732_2519</name>
</gene>
<reference evidence="2 3" key="1">
    <citation type="journal article" date="2015" name="Infect. Genet. Evol.">
        <title>Genomic sequences of six botulinum neurotoxin-producing strains representing three clostridial species illustrate the mobility and diversity of botulinum neurotoxin genes.</title>
        <authorList>
            <person name="Smith T.J."/>
            <person name="Hill K.K."/>
            <person name="Xie G."/>
            <person name="Foley B.T."/>
            <person name="Williamson C.H."/>
            <person name="Foster J.T."/>
            <person name="Johnson S.L."/>
            <person name="Chertkov O."/>
            <person name="Teshima H."/>
            <person name="Gibbons H.S."/>
            <person name="Johnsky L.A."/>
            <person name="Karavis M.A."/>
            <person name="Smith L.A."/>
        </authorList>
    </citation>
    <scope>NUCLEOTIDE SEQUENCE [LARGE SCALE GENOMIC DNA]</scope>
    <source>
        <strain evidence="2 3">CDC 2741</strain>
    </source>
</reference>